<name>A0A7W7BSP1_9MICO</name>
<gene>
    <name evidence="1" type="ORF">BKA24_001673</name>
</gene>
<reference evidence="1 2" key="1">
    <citation type="submission" date="2020-08" db="EMBL/GenBank/DDBJ databases">
        <title>Sequencing the genomes of 1000 actinobacteria strains.</title>
        <authorList>
            <person name="Klenk H.-P."/>
        </authorList>
    </citation>
    <scope>NUCLEOTIDE SEQUENCE [LARGE SCALE GENOMIC DNA]</scope>
    <source>
        <strain evidence="1 2">DSM 24947</strain>
    </source>
</reference>
<organism evidence="1 2">
    <name type="scientific">Microbacterium marinum</name>
    <dbReference type="NCBI Taxonomy" id="421115"/>
    <lineage>
        <taxon>Bacteria</taxon>
        <taxon>Bacillati</taxon>
        <taxon>Actinomycetota</taxon>
        <taxon>Actinomycetes</taxon>
        <taxon>Micrococcales</taxon>
        <taxon>Microbacteriaceae</taxon>
        <taxon>Microbacterium</taxon>
    </lineage>
</organism>
<dbReference type="RefSeq" id="WP_184216980.1">
    <property type="nucleotide sequence ID" value="NZ_JACHMD010000001.1"/>
</dbReference>
<evidence type="ECO:0000313" key="2">
    <source>
        <dbReference type="Proteomes" id="UP000573729"/>
    </source>
</evidence>
<sequence length="109" mass="12087">MGTSKRYAAGVDRQMNERILQRTAAAGPLQSLTSTELRLDEVPLTIDPQPRRKVRAWVRFGDTPVRVNAVAARWTPDAIGLEFTVDGAAHRCWVWVGAVDEIDTQTAGR</sequence>
<dbReference type="AlphaFoldDB" id="A0A7W7BSP1"/>
<proteinExistence type="predicted"/>
<comment type="caution">
    <text evidence="1">The sequence shown here is derived from an EMBL/GenBank/DDBJ whole genome shotgun (WGS) entry which is preliminary data.</text>
</comment>
<dbReference type="Proteomes" id="UP000573729">
    <property type="component" value="Unassembled WGS sequence"/>
</dbReference>
<protein>
    <submittedName>
        <fullName evidence="1">Uncharacterized protein</fullName>
    </submittedName>
</protein>
<keyword evidence="2" id="KW-1185">Reference proteome</keyword>
<dbReference type="EMBL" id="JACHMD010000001">
    <property type="protein sequence ID" value="MBB4666964.1"/>
    <property type="molecule type" value="Genomic_DNA"/>
</dbReference>
<accession>A0A7W7BSP1</accession>
<evidence type="ECO:0000313" key="1">
    <source>
        <dbReference type="EMBL" id="MBB4666964.1"/>
    </source>
</evidence>